<accession>A0A7G9RG18</accession>
<feature type="transmembrane region" description="Helical" evidence="2">
    <location>
        <begin position="186"/>
        <end position="206"/>
    </location>
</feature>
<dbReference type="RefSeq" id="WP_187580383.1">
    <property type="nucleotide sequence ID" value="NZ_CP060713.1"/>
</dbReference>
<keyword evidence="2" id="KW-0812">Transmembrane</keyword>
<feature type="transmembrane region" description="Helical" evidence="2">
    <location>
        <begin position="129"/>
        <end position="149"/>
    </location>
</feature>
<proteinExistence type="predicted"/>
<feature type="transmembrane region" description="Helical" evidence="2">
    <location>
        <begin position="260"/>
        <end position="279"/>
    </location>
</feature>
<reference evidence="3 4" key="1">
    <citation type="submission" date="2020-08" db="EMBL/GenBank/DDBJ databases">
        <title>Genome sequence of Nocardioides mesophilus KACC 16243T.</title>
        <authorList>
            <person name="Hyun D.-W."/>
            <person name="Bae J.-W."/>
        </authorList>
    </citation>
    <scope>NUCLEOTIDE SEQUENCE [LARGE SCALE GENOMIC DNA]</scope>
    <source>
        <strain evidence="3 4">KACC 16243</strain>
    </source>
</reference>
<feature type="transmembrane region" description="Helical" evidence="2">
    <location>
        <begin position="161"/>
        <end position="180"/>
    </location>
</feature>
<sequence length="371" mass="38376">MPRVDQQPAPRAGRRRAAPERRPRLSGPRLPAVRVARPRLPAALRSRHRLVPAWVALTAVAVLVLAGAALDPWVRSDLPGWLPRAAAVTITTAYAVALSARSGGRPLGAGALALALAGVAVVSGSPVLLAAATVSTAVLGAVLGVLLTVPAARFWWVVRECLVAVLVAAVAALAAPAYGAEVSVERTGYVVLGLALVGTLLVVYRLGAGFHGLGRRGAVVIVAGLLLLAVALAYTEALARWGSPELIATLEDGYDRVHDLLGAVPRPLEALLGLPALAWGVSTRARRRQGWWPCAFGAAGLAVVATALLDPRRSLGEAGLELGYGVGLGLLLGYLVIRGDAFLSGNRGVRARRAEEAAAHRPEPPRAAALL</sequence>
<feature type="transmembrane region" description="Helical" evidence="2">
    <location>
        <begin position="291"/>
        <end position="310"/>
    </location>
</feature>
<evidence type="ECO:0000256" key="1">
    <source>
        <dbReference type="SAM" id="MobiDB-lite"/>
    </source>
</evidence>
<keyword evidence="4" id="KW-1185">Reference proteome</keyword>
<keyword evidence="2" id="KW-0472">Membrane</keyword>
<feature type="transmembrane region" description="Helical" evidence="2">
    <location>
        <begin position="107"/>
        <end position="123"/>
    </location>
</feature>
<feature type="transmembrane region" description="Helical" evidence="2">
    <location>
        <begin position="218"/>
        <end position="240"/>
    </location>
</feature>
<feature type="transmembrane region" description="Helical" evidence="2">
    <location>
        <begin position="50"/>
        <end position="69"/>
    </location>
</feature>
<dbReference type="AlphaFoldDB" id="A0A7G9RG18"/>
<organism evidence="3 4">
    <name type="scientific">Nocardioides mesophilus</name>
    <dbReference type="NCBI Taxonomy" id="433659"/>
    <lineage>
        <taxon>Bacteria</taxon>
        <taxon>Bacillati</taxon>
        <taxon>Actinomycetota</taxon>
        <taxon>Actinomycetes</taxon>
        <taxon>Propionibacteriales</taxon>
        <taxon>Nocardioidaceae</taxon>
        <taxon>Nocardioides</taxon>
    </lineage>
</organism>
<evidence type="ECO:0000256" key="2">
    <source>
        <dbReference type="SAM" id="Phobius"/>
    </source>
</evidence>
<dbReference type="Proteomes" id="UP000515947">
    <property type="component" value="Chromosome"/>
</dbReference>
<feature type="transmembrane region" description="Helical" evidence="2">
    <location>
        <begin position="322"/>
        <end position="343"/>
    </location>
</feature>
<evidence type="ECO:0000313" key="3">
    <source>
        <dbReference type="EMBL" id="QNN54543.1"/>
    </source>
</evidence>
<protein>
    <submittedName>
        <fullName evidence="3">Uncharacterized protein</fullName>
    </submittedName>
</protein>
<evidence type="ECO:0000313" key="4">
    <source>
        <dbReference type="Proteomes" id="UP000515947"/>
    </source>
</evidence>
<feature type="region of interest" description="Disordered" evidence="1">
    <location>
        <begin position="1"/>
        <end position="30"/>
    </location>
</feature>
<keyword evidence="2" id="KW-1133">Transmembrane helix</keyword>
<dbReference type="KEGG" id="nmes:H9L09_09665"/>
<dbReference type="EMBL" id="CP060713">
    <property type="protein sequence ID" value="QNN54543.1"/>
    <property type="molecule type" value="Genomic_DNA"/>
</dbReference>
<gene>
    <name evidence="3" type="ORF">H9L09_09665</name>
</gene>
<feature type="transmembrane region" description="Helical" evidence="2">
    <location>
        <begin position="81"/>
        <end position="100"/>
    </location>
</feature>
<name>A0A7G9RG18_9ACTN</name>